<organism evidence="1 2">
    <name type="scientific">Duganella lactea</name>
    <dbReference type="NCBI Taxonomy" id="2692173"/>
    <lineage>
        <taxon>Bacteria</taxon>
        <taxon>Pseudomonadati</taxon>
        <taxon>Pseudomonadota</taxon>
        <taxon>Betaproteobacteria</taxon>
        <taxon>Burkholderiales</taxon>
        <taxon>Oxalobacteraceae</taxon>
        <taxon>Telluria group</taxon>
        <taxon>Duganella</taxon>
    </lineage>
</organism>
<sequence>MPEVRFTVRWPDDSVSDCYSPSTVIHDYLQAGASYPLDDFMTRSRTALHLASERVRLKYGYACSSAMDQLLRLEARAVSYQAHSAATVTIVALQP</sequence>
<dbReference type="EMBL" id="WWCO01000002">
    <property type="protein sequence ID" value="MYM33287.1"/>
    <property type="molecule type" value="Genomic_DNA"/>
</dbReference>
<accession>A0ABW9V6L4</accession>
<protein>
    <submittedName>
        <fullName evidence="1">MSMEG_0570 family nitrogen starvation response protein</fullName>
    </submittedName>
</protein>
<dbReference type="NCBIfam" id="TIGR04042">
    <property type="entry name" value="MSMEG_0570_fam"/>
    <property type="match status" value="1"/>
</dbReference>
<evidence type="ECO:0000313" key="1">
    <source>
        <dbReference type="EMBL" id="MYM33287.1"/>
    </source>
</evidence>
<dbReference type="RefSeq" id="WP_160988694.1">
    <property type="nucleotide sequence ID" value="NZ_WWCO01000002.1"/>
</dbReference>
<keyword evidence="2" id="KW-1185">Reference proteome</keyword>
<dbReference type="InterPro" id="IPR023846">
    <property type="entry name" value="CHP04042_MSMEG0570"/>
</dbReference>
<name>A0ABW9V6L4_9BURK</name>
<dbReference type="Proteomes" id="UP000449678">
    <property type="component" value="Unassembled WGS sequence"/>
</dbReference>
<gene>
    <name evidence="1" type="ORF">GTP38_02895</name>
</gene>
<proteinExistence type="predicted"/>
<reference evidence="1 2" key="1">
    <citation type="submission" date="2019-12" db="EMBL/GenBank/DDBJ databases">
        <title>Novel species isolated from a subtropical stream in China.</title>
        <authorList>
            <person name="Lu H."/>
        </authorList>
    </citation>
    <scope>NUCLEOTIDE SEQUENCE [LARGE SCALE GENOMIC DNA]</scope>
    <source>
        <strain evidence="1 2">FT94W</strain>
    </source>
</reference>
<evidence type="ECO:0000313" key="2">
    <source>
        <dbReference type="Proteomes" id="UP000449678"/>
    </source>
</evidence>
<comment type="caution">
    <text evidence="1">The sequence shown here is derived from an EMBL/GenBank/DDBJ whole genome shotgun (WGS) entry which is preliminary data.</text>
</comment>